<accession>A0A8H6MFA2</accession>
<feature type="region of interest" description="Disordered" evidence="1">
    <location>
        <begin position="1"/>
        <end position="72"/>
    </location>
</feature>
<evidence type="ECO:0000259" key="3">
    <source>
        <dbReference type="Pfam" id="PF08719"/>
    </source>
</evidence>
<protein>
    <recommendedName>
        <fullName evidence="3">NADAR domain-containing protein</fullName>
    </recommendedName>
</protein>
<dbReference type="Proteomes" id="UP000521943">
    <property type="component" value="Unassembled WGS sequence"/>
</dbReference>
<dbReference type="EMBL" id="JACGCI010000008">
    <property type="protein sequence ID" value="KAF6761897.1"/>
    <property type="molecule type" value="Genomic_DNA"/>
</dbReference>
<feature type="compositionally biased region" description="Polar residues" evidence="1">
    <location>
        <begin position="51"/>
        <end position="64"/>
    </location>
</feature>
<dbReference type="CDD" id="cd15457">
    <property type="entry name" value="NADAR"/>
    <property type="match status" value="1"/>
</dbReference>
<keyword evidence="5" id="KW-1185">Reference proteome</keyword>
<feature type="transmembrane region" description="Helical" evidence="2">
    <location>
        <begin position="361"/>
        <end position="379"/>
    </location>
</feature>
<gene>
    <name evidence="4" type="ORF">DFP72DRAFT_877374</name>
</gene>
<feature type="region of interest" description="Disordered" evidence="1">
    <location>
        <begin position="710"/>
        <end position="734"/>
    </location>
</feature>
<organism evidence="4 5">
    <name type="scientific">Ephemerocybe angulata</name>
    <dbReference type="NCBI Taxonomy" id="980116"/>
    <lineage>
        <taxon>Eukaryota</taxon>
        <taxon>Fungi</taxon>
        <taxon>Dikarya</taxon>
        <taxon>Basidiomycota</taxon>
        <taxon>Agaricomycotina</taxon>
        <taxon>Agaricomycetes</taxon>
        <taxon>Agaricomycetidae</taxon>
        <taxon>Agaricales</taxon>
        <taxon>Agaricineae</taxon>
        <taxon>Psathyrellaceae</taxon>
        <taxon>Ephemerocybe</taxon>
    </lineage>
</organism>
<evidence type="ECO:0000313" key="4">
    <source>
        <dbReference type="EMBL" id="KAF6761897.1"/>
    </source>
</evidence>
<feature type="domain" description="NADAR" evidence="3">
    <location>
        <begin position="827"/>
        <end position="918"/>
    </location>
</feature>
<feature type="compositionally biased region" description="Basic and acidic residues" evidence="1">
    <location>
        <begin position="1"/>
        <end position="11"/>
    </location>
</feature>
<keyword evidence="2" id="KW-0472">Membrane</keyword>
<evidence type="ECO:0000256" key="1">
    <source>
        <dbReference type="SAM" id="MobiDB-lite"/>
    </source>
</evidence>
<evidence type="ECO:0000256" key="2">
    <source>
        <dbReference type="SAM" id="Phobius"/>
    </source>
</evidence>
<evidence type="ECO:0000313" key="5">
    <source>
        <dbReference type="Proteomes" id="UP000521943"/>
    </source>
</evidence>
<keyword evidence="2" id="KW-1133">Transmembrane helix</keyword>
<comment type="caution">
    <text evidence="4">The sequence shown here is derived from an EMBL/GenBank/DDBJ whole genome shotgun (WGS) entry which is preliminary data.</text>
</comment>
<feature type="transmembrane region" description="Helical" evidence="2">
    <location>
        <begin position="286"/>
        <end position="306"/>
    </location>
</feature>
<dbReference type="AlphaFoldDB" id="A0A8H6MFA2"/>
<name>A0A8H6MFA2_9AGAR</name>
<reference evidence="4 5" key="1">
    <citation type="submission" date="2020-07" db="EMBL/GenBank/DDBJ databases">
        <title>Comparative genomics of pyrophilous fungi reveals a link between fire events and developmental genes.</title>
        <authorList>
            <consortium name="DOE Joint Genome Institute"/>
            <person name="Steindorff A.S."/>
            <person name="Carver A."/>
            <person name="Calhoun S."/>
            <person name="Stillman K."/>
            <person name="Liu H."/>
            <person name="Lipzen A."/>
            <person name="Pangilinan J."/>
            <person name="Labutti K."/>
            <person name="Bruns T.D."/>
            <person name="Grigoriev I.V."/>
        </authorList>
    </citation>
    <scope>NUCLEOTIDE SEQUENCE [LARGE SCALE GENOMIC DNA]</scope>
    <source>
        <strain evidence="4 5">CBS 144469</strain>
    </source>
</reference>
<proteinExistence type="predicted"/>
<dbReference type="SUPFAM" id="SSF143990">
    <property type="entry name" value="YbiA-like"/>
    <property type="match status" value="1"/>
</dbReference>
<dbReference type="InterPro" id="IPR037238">
    <property type="entry name" value="YbiA-like_sf"/>
</dbReference>
<sequence length="926" mass="103601">MSAQPQDDRASSPDLYRIESLSESLAPRPQQRQSLPAHHRQTSLGDPISIAIQSPSTANLSPQRYEQGLDSPSYFPQTPLEGREGSLRSVTHGAAYDPLENQFNPPGPGSRAHVSRRRNMGHAPIAREPFTAIDPFARRKHRLSWSSILSTKDKKRVENPPAAWTTKVVSRSLQEEDEALSTDGIYPGSIIDEPLHGPLPPTSLPISGSDAGSIHPSWHSSSSSYKKCGKPATFQNIPSIPNGDDRYPASIRKQHTIETIQESVHQPSQGHELAKIPLLRYLPTRMYLYFLLGVPGLYFTRVATVFEDANVPQREMEDLVLQNATARMYPELMPANRNPAFKRLTKSWTHFIDTLIREWKTFNLISVLLLSAIVAILQIEPAFKDPVVLLFGCMYILRFNTMRMPHKAIQWAQETQKLNTNMFWNVWILLAIPAVWLVWSLMFYILCIMAFVWRVESKAPPPDFSDELVLAIRIGISTALFVGFTYGFVVLRTFINFGAPMDERFKERLKEYRELHTSKASIRRTDTFQSRPPTIRGRDSPTPSNRNSINASLYGFGMWNGSIHNVAQPAGNVHPGTPITTITVDKPARVKDSHVHFSGSTNQLNPHERVVGQPPPPSLTVVPESRNHGYNPPAQVSKPPDTKEMQQIPVIQMPSLPPPAANPAVLPSIQVSGPPQPRPARRIVIPHLRRGLSSPEVFENLSRVEEGIAIEDTASPGLRPTPPKDPSASQEEDDTIAITIRKPTREMSPVPSPLHSMQELKMQPKPKDLVESPKPDTIPLSESSDVVVVGPFPGREGTSTPFDCLWDRSSHPVPYKARTYSTASHLYEAMRVKNAQPSGSGRQRAQRHAPDWDLERVFEVQMLKFKHNRDAARVLLGTGDRAIVYVDPGDLVMGVSEDRSRGRNEFGKVLVKVRDRLKLEDMTDLG</sequence>
<dbReference type="OrthoDB" id="3062801at2759"/>
<keyword evidence="2" id="KW-0812">Transmembrane</keyword>
<feature type="transmembrane region" description="Helical" evidence="2">
    <location>
        <begin position="422"/>
        <end position="452"/>
    </location>
</feature>
<dbReference type="Pfam" id="PF08719">
    <property type="entry name" value="NADAR"/>
    <property type="match status" value="1"/>
</dbReference>
<dbReference type="Gene3D" id="1.10.357.40">
    <property type="entry name" value="YbiA-like"/>
    <property type="match status" value="1"/>
</dbReference>
<feature type="transmembrane region" description="Helical" evidence="2">
    <location>
        <begin position="472"/>
        <end position="495"/>
    </location>
</feature>
<dbReference type="InterPro" id="IPR012816">
    <property type="entry name" value="NADAR"/>
</dbReference>
<feature type="region of interest" description="Disordered" evidence="1">
    <location>
        <begin position="526"/>
        <end position="546"/>
    </location>
</feature>